<evidence type="ECO:0000313" key="2">
    <source>
        <dbReference type="Proteomes" id="UP000499080"/>
    </source>
</evidence>
<protein>
    <submittedName>
        <fullName evidence="1">Uncharacterized protein</fullName>
    </submittedName>
</protein>
<evidence type="ECO:0000313" key="1">
    <source>
        <dbReference type="EMBL" id="GBM25212.1"/>
    </source>
</evidence>
<proteinExistence type="predicted"/>
<organism evidence="1 2">
    <name type="scientific">Araneus ventricosus</name>
    <name type="common">Orbweaver spider</name>
    <name type="synonym">Epeira ventricosa</name>
    <dbReference type="NCBI Taxonomy" id="182803"/>
    <lineage>
        <taxon>Eukaryota</taxon>
        <taxon>Metazoa</taxon>
        <taxon>Ecdysozoa</taxon>
        <taxon>Arthropoda</taxon>
        <taxon>Chelicerata</taxon>
        <taxon>Arachnida</taxon>
        <taxon>Araneae</taxon>
        <taxon>Araneomorphae</taxon>
        <taxon>Entelegynae</taxon>
        <taxon>Araneoidea</taxon>
        <taxon>Araneidae</taxon>
        <taxon>Araneus</taxon>
    </lineage>
</organism>
<accession>A0A4Y2E7R7</accession>
<dbReference type="AlphaFoldDB" id="A0A4Y2E7R7"/>
<reference evidence="1 2" key="1">
    <citation type="journal article" date="2019" name="Sci. Rep.">
        <title>Orb-weaving spider Araneus ventricosus genome elucidates the spidroin gene catalogue.</title>
        <authorList>
            <person name="Kono N."/>
            <person name="Nakamura H."/>
            <person name="Ohtoshi R."/>
            <person name="Moran D.A.P."/>
            <person name="Shinohara A."/>
            <person name="Yoshida Y."/>
            <person name="Fujiwara M."/>
            <person name="Mori M."/>
            <person name="Tomita M."/>
            <person name="Arakawa K."/>
        </authorList>
    </citation>
    <scope>NUCLEOTIDE SEQUENCE [LARGE SCALE GENOMIC DNA]</scope>
</reference>
<dbReference type="EMBL" id="BGPR01000532">
    <property type="protein sequence ID" value="GBM25212.1"/>
    <property type="molecule type" value="Genomic_DNA"/>
</dbReference>
<keyword evidence="2" id="KW-1185">Reference proteome</keyword>
<comment type="caution">
    <text evidence="1">The sequence shown here is derived from an EMBL/GenBank/DDBJ whole genome shotgun (WGS) entry which is preliminary data.</text>
</comment>
<gene>
    <name evidence="1" type="ORF">AVEN_184623_1</name>
</gene>
<dbReference type="Proteomes" id="UP000499080">
    <property type="component" value="Unassembled WGS sequence"/>
</dbReference>
<sequence length="115" mass="12875">MEKKQTDPQETEPQSVWCAQKQQLPGIINYTLGWKFLAANAWQALEQSQTSTFGSSRYLVPTGTAHSLLLTMRRTTSWTSAKSDFYLRVLKALGTNGSCSFSPLDHEANDLMDLT</sequence>
<name>A0A4Y2E7R7_ARAVE</name>